<dbReference type="AlphaFoldDB" id="A0AAE1BB25"/>
<feature type="binding site" evidence="8">
    <location>
        <position position="420"/>
    </location>
    <ligand>
        <name>Zn(2+)</name>
        <dbReference type="ChEBI" id="CHEBI:29105"/>
        <label>2</label>
        <note>catalytic</note>
    </ligand>
</feature>
<feature type="compositionally biased region" description="Low complexity" evidence="10">
    <location>
        <begin position="177"/>
        <end position="189"/>
    </location>
</feature>
<keyword evidence="4" id="KW-0378">Hydrolase</keyword>
<dbReference type="InterPro" id="IPR001818">
    <property type="entry name" value="Pept_M10_metallopeptidase"/>
</dbReference>
<feature type="binding site" evidence="8">
    <location>
        <position position="438"/>
    </location>
    <ligand>
        <name>Zn(2+)</name>
        <dbReference type="ChEBI" id="CHEBI:29105"/>
        <label>2</label>
        <note>catalytic</note>
    </ligand>
</feature>
<dbReference type="Gene3D" id="3.40.390.10">
    <property type="entry name" value="Collagenase (Catalytic Domain)"/>
    <property type="match status" value="1"/>
</dbReference>
<evidence type="ECO:0000256" key="7">
    <source>
        <dbReference type="PIRSR" id="PIRSR621190-1"/>
    </source>
</evidence>
<feature type="binding site" evidence="8">
    <location>
        <position position="378"/>
    </location>
    <ligand>
        <name>Ca(2+)</name>
        <dbReference type="ChEBI" id="CHEBI:29108"/>
        <label>3</label>
    </ligand>
</feature>
<evidence type="ECO:0000256" key="10">
    <source>
        <dbReference type="SAM" id="MobiDB-lite"/>
    </source>
</evidence>
<feature type="binding site" evidence="8">
    <location>
        <position position="430"/>
    </location>
    <ligand>
        <name>Zn(2+)</name>
        <dbReference type="ChEBI" id="CHEBI:29105"/>
        <label>2</label>
        <note>catalytic</note>
    </ligand>
</feature>
<feature type="compositionally biased region" description="Basic and acidic residues" evidence="10">
    <location>
        <begin position="198"/>
        <end position="210"/>
    </location>
</feature>
<dbReference type="InterPro" id="IPR021190">
    <property type="entry name" value="Pept_M10A"/>
</dbReference>
<dbReference type="InterPro" id="IPR036365">
    <property type="entry name" value="PGBD-like_sf"/>
</dbReference>
<evidence type="ECO:0000256" key="3">
    <source>
        <dbReference type="ARBA" id="ARBA00022723"/>
    </source>
</evidence>
<dbReference type="GO" id="GO:0031012">
    <property type="term" value="C:extracellular matrix"/>
    <property type="evidence" value="ECO:0007669"/>
    <property type="project" value="InterPro"/>
</dbReference>
<name>A0AAE1BB25_9GAST</name>
<feature type="binding site" evidence="8">
    <location>
        <position position="360"/>
    </location>
    <ligand>
        <name>Ca(2+)</name>
        <dbReference type="ChEBI" id="CHEBI:29108"/>
        <label>2</label>
    </ligand>
</feature>
<feature type="binding site" evidence="8">
    <location>
        <position position="399"/>
    </location>
    <ligand>
        <name>Ca(2+)</name>
        <dbReference type="ChEBI" id="CHEBI:29108"/>
        <label>1</label>
    </ligand>
</feature>
<proteinExistence type="inferred from homology"/>
<feature type="chain" id="PRO_5042289109" description="Peptidase metallopeptidase domain-containing protein" evidence="11">
    <location>
        <begin position="25"/>
        <end position="707"/>
    </location>
</feature>
<feature type="binding site" evidence="8">
    <location>
        <position position="529"/>
    </location>
    <ligand>
        <name>Ca(2+)</name>
        <dbReference type="ChEBI" id="CHEBI:29108"/>
        <label>4</label>
    </ligand>
</feature>
<dbReference type="InterPro" id="IPR033739">
    <property type="entry name" value="M10A_MMP"/>
</dbReference>
<protein>
    <recommendedName>
        <fullName evidence="12">Peptidase metallopeptidase domain-containing protein</fullName>
    </recommendedName>
</protein>
<feature type="binding site" evidence="8">
    <location>
        <position position="392"/>
    </location>
    <ligand>
        <name>Ca(2+)</name>
        <dbReference type="ChEBI" id="CHEBI:29108"/>
        <label>2</label>
    </ligand>
</feature>
<evidence type="ECO:0000256" key="6">
    <source>
        <dbReference type="ARBA" id="ARBA00023049"/>
    </source>
</evidence>
<evidence type="ECO:0000256" key="9">
    <source>
        <dbReference type="PROSITE-ProRule" id="PRU01011"/>
    </source>
</evidence>
<comment type="cofactor">
    <cofactor evidence="8">
        <name>Zn(2+)</name>
        <dbReference type="ChEBI" id="CHEBI:29105"/>
    </cofactor>
    <text evidence="8">Binds 2 Zn(2+) ions per subunit.</text>
</comment>
<dbReference type="EMBL" id="JAWDGP010000260">
    <property type="protein sequence ID" value="KAK3802211.1"/>
    <property type="molecule type" value="Genomic_DNA"/>
</dbReference>
<feature type="repeat" description="Hemopexin" evidence="9">
    <location>
        <begin position="469"/>
        <end position="524"/>
    </location>
</feature>
<accession>A0AAE1BB25</accession>
<feature type="domain" description="Peptidase metallopeptidase" evidence="12">
    <location>
        <begin position="302"/>
        <end position="467"/>
    </location>
</feature>
<dbReference type="PANTHER" id="PTHR10201">
    <property type="entry name" value="MATRIX METALLOPROTEINASE"/>
    <property type="match status" value="1"/>
</dbReference>
<dbReference type="SMART" id="SM00235">
    <property type="entry name" value="ZnMc"/>
    <property type="match status" value="1"/>
</dbReference>
<dbReference type="GO" id="GO:0030574">
    <property type="term" value="P:collagen catabolic process"/>
    <property type="evidence" value="ECO:0007669"/>
    <property type="project" value="TreeGrafter"/>
</dbReference>
<feature type="binding site" evidence="8">
    <location>
        <position position="399"/>
    </location>
    <ligand>
        <name>Ca(2+)</name>
        <dbReference type="ChEBI" id="CHEBI:29108"/>
        <label>3</label>
    </ligand>
</feature>
<feature type="binding site" evidence="8">
    <location>
        <position position="424"/>
    </location>
    <ligand>
        <name>Zn(2+)</name>
        <dbReference type="ChEBI" id="CHEBI:29105"/>
        <label>2</label>
        <note>catalytic</note>
    </ligand>
</feature>
<dbReference type="Gene3D" id="1.10.101.10">
    <property type="entry name" value="PGBD-like superfamily/PGBD"/>
    <property type="match status" value="1"/>
</dbReference>
<dbReference type="InterPro" id="IPR006026">
    <property type="entry name" value="Peptidase_Metallo"/>
</dbReference>
<dbReference type="Proteomes" id="UP001283361">
    <property type="component" value="Unassembled WGS sequence"/>
</dbReference>
<feature type="binding site" evidence="8">
    <location>
        <position position="379"/>
    </location>
    <ligand>
        <name>Ca(2+)</name>
        <dbReference type="ChEBI" id="CHEBI:29108"/>
        <label>3</label>
    </ligand>
</feature>
<dbReference type="CDD" id="cd04278">
    <property type="entry name" value="ZnMc_MMP"/>
    <property type="match status" value="1"/>
</dbReference>
<keyword evidence="14" id="KW-1185">Reference proteome</keyword>
<evidence type="ECO:0000259" key="12">
    <source>
        <dbReference type="SMART" id="SM00235"/>
    </source>
</evidence>
<evidence type="ECO:0000256" key="4">
    <source>
        <dbReference type="ARBA" id="ARBA00022801"/>
    </source>
</evidence>
<feature type="compositionally biased region" description="Basic and acidic residues" evidence="10">
    <location>
        <begin position="160"/>
        <end position="176"/>
    </location>
</feature>
<evidence type="ECO:0000313" key="14">
    <source>
        <dbReference type="Proteomes" id="UP001283361"/>
    </source>
</evidence>
<dbReference type="GO" id="GO:0006508">
    <property type="term" value="P:proteolysis"/>
    <property type="evidence" value="ECO:0007669"/>
    <property type="project" value="UniProtKB-KW"/>
</dbReference>
<feature type="binding site" evidence="8">
    <location>
        <position position="370"/>
    </location>
    <ligand>
        <name>Zn(2+)</name>
        <dbReference type="ChEBI" id="CHEBI:29105"/>
        <label>1</label>
    </ligand>
</feature>
<keyword evidence="5 8" id="KW-0862">Zinc</keyword>
<feature type="binding site" evidence="8">
    <location>
        <position position="651"/>
    </location>
    <ligand>
        <name>Ca(2+)</name>
        <dbReference type="ChEBI" id="CHEBI:29108"/>
        <label>5</label>
    </ligand>
</feature>
<dbReference type="InterPro" id="IPR024079">
    <property type="entry name" value="MetalloPept_cat_dom_sf"/>
</dbReference>
<feature type="signal peptide" evidence="11">
    <location>
        <begin position="1"/>
        <end position="24"/>
    </location>
</feature>
<dbReference type="SUPFAM" id="SSF50923">
    <property type="entry name" value="Hemopexin-like domain"/>
    <property type="match status" value="1"/>
</dbReference>
<comment type="similarity">
    <text evidence="1">Belongs to the peptidase M10A family.</text>
</comment>
<dbReference type="InterPro" id="IPR036375">
    <property type="entry name" value="Hemopexin-like_dom_sf"/>
</dbReference>
<feature type="active site" evidence="7">
    <location>
        <position position="421"/>
    </location>
</feature>
<keyword evidence="11" id="KW-0732">Signal</keyword>
<keyword evidence="2" id="KW-0645">Protease</keyword>
<dbReference type="GO" id="GO:0030198">
    <property type="term" value="P:extracellular matrix organization"/>
    <property type="evidence" value="ECO:0007669"/>
    <property type="project" value="TreeGrafter"/>
</dbReference>
<dbReference type="GO" id="GO:0008270">
    <property type="term" value="F:zinc ion binding"/>
    <property type="evidence" value="ECO:0007669"/>
    <property type="project" value="InterPro"/>
</dbReference>
<feature type="binding site" evidence="8">
    <location>
        <position position="372"/>
    </location>
    <ligand>
        <name>Zn(2+)</name>
        <dbReference type="ChEBI" id="CHEBI:29105"/>
        <label>1</label>
    </ligand>
</feature>
<evidence type="ECO:0000256" key="5">
    <source>
        <dbReference type="ARBA" id="ARBA00022833"/>
    </source>
</evidence>
<dbReference type="SUPFAM" id="SSF47090">
    <property type="entry name" value="PGBD-like"/>
    <property type="match status" value="1"/>
</dbReference>
<feature type="region of interest" description="Disordered" evidence="10">
    <location>
        <begin position="147"/>
        <end position="217"/>
    </location>
</feature>
<feature type="binding site" evidence="8">
    <location>
        <position position="397"/>
    </location>
    <ligand>
        <name>Ca(2+)</name>
        <dbReference type="ChEBI" id="CHEBI:29108"/>
        <label>1</label>
    </ligand>
</feature>
<evidence type="ECO:0000313" key="13">
    <source>
        <dbReference type="EMBL" id="KAK3802211.1"/>
    </source>
</evidence>
<dbReference type="GO" id="GO:0004222">
    <property type="term" value="F:metalloendopeptidase activity"/>
    <property type="evidence" value="ECO:0007669"/>
    <property type="project" value="InterPro"/>
</dbReference>
<dbReference type="Pfam" id="PF00413">
    <property type="entry name" value="Peptidase_M10"/>
    <property type="match status" value="1"/>
</dbReference>
<dbReference type="InterPro" id="IPR036366">
    <property type="entry name" value="PGBDSf"/>
</dbReference>
<keyword evidence="6" id="KW-0482">Metalloprotease</keyword>
<comment type="cofactor">
    <cofactor evidence="8">
        <name>Ca(2+)</name>
        <dbReference type="ChEBI" id="CHEBI:29108"/>
    </cofactor>
    <text evidence="8">Can bind about 5 Ca(2+) ions per subunit.</text>
</comment>
<reference evidence="13" key="1">
    <citation type="journal article" date="2023" name="G3 (Bethesda)">
        <title>A reference genome for the long-term kleptoplast-retaining sea slug Elysia crispata morphotype clarki.</title>
        <authorList>
            <person name="Eastman K.E."/>
            <person name="Pendleton A.L."/>
            <person name="Shaikh M.A."/>
            <person name="Suttiyut T."/>
            <person name="Ogas R."/>
            <person name="Tomko P."/>
            <person name="Gavelis G."/>
            <person name="Widhalm J.R."/>
            <person name="Wisecaver J.H."/>
        </authorList>
    </citation>
    <scope>NUCLEOTIDE SEQUENCE</scope>
    <source>
        <strain evidence="13">ECLA1</strain>
    </source>
</reference>
<feature type="binding site" evidence="8">
    <location>
        <position position="649"/>
    </location>
    <ligand>
        <name>Ca(2+)</name>
        <dbReference type="ChEBI" id="CHEBI:29108"/>
        <label>4</label>
    </ligand>
</feature>
<comment type="caution">
    <text evidence="13">The sequence shown here is derived from an EMBL/GenBank/DDBJ whole genome shotgun (WGS) entry which is preliminary data.</text>
</comment>
<evidence type="ECO:0000256" key="11">
    <source>
        <dbReference type="SAM" id="SignalP"/>
    </source>
</evidence>
<sequence length="707" mass="81745">MLRLQPVVLGLVIALFLFVMEVLGEPFYQHRDHKDQTKYLKPSNNINVVKDITDAEFVLSKYGYLACHKKRRKREAGSLVPSRSTHRRIETADDAEQRNLWSGLKEGVGSDGCRKDEVLEAILHYQTTYNLPVTGILDKETMSLMSTSRCGNKDSEEDDGSHSKLREEGLGPRRNSDSASQSASSAHDAVNSGVDTSDPVRKEDSNEKKTPNRLWRRSANLQNSRLLSVITETNKLVGRTESAHRIYLQDFIEKERQKQKLSGRNAKSVNKRWRNLLFKRYTQGERRKRSVHARLAKRRRGLSLLFSNDVVTWRLLTTGLSTRIPLIDQRASIHLAFRMWSEVIPLTFKEDNDGHIDAVDIEIAFGKGSHQDCEHDFDGNGGEIAHSWNVGDMHFDDDESFRSIGSAGVDGIYLLRVAVHEIGHVLGLSHTNKSHSIMYAIYRGTQLESEFELSRDDRKDIQQIYGVCKGSFNAVFDWVRQAPGSNYIYNTYFFRDNHYWMYENHSNRTRYGDPLYIAREWSGVPDNIDGYLHVWFLANGLFFNDAYFFKGEHYYKYNSSNDTVEKGWPKLISEGFGPKPGTTVGIPSNLDSVFFDKRDVYIYFFKGNDVYVYDPLAPPEEKGCCVVKTTLQEEFPAAEGEQPLPAHLDAVYYSYRHKMQYFFKGEDYWRNKLYDPRQRRVRNSVEYMGKWYDKWFDICDVHGDSRH</sequence>
<feature type="repeat" description="Hemopexin" evidence="9">
    <location>
        <begin position="525"/>
        <end position="579"/>
    </location>
</feature>
<feature type="repeat" description="Hemopexin" evidence="9">
    <location>
        <begin position="645"/>
        <end position="698"/>
    </location>
</feature>
<keyword evidence="3 8" id="KW-0479">Metal-binding</keyword>
<dbReference type="Gene3D" id="2.110.10.10">
    <property type="entry name" value="Hemopexin-like domain"/>
    <property type="match status" value="2"/>
</dbReference>
<dbReference type="Pfam" id="PF00045">
    <property type="entry name" value="Hemopexin"/>
    <property type="match status" value="2"/>
</dbReference>
<dbReference type="InterPro" id="IPR018487">
    <property type="entry name" value="Hemopexin-like_repeat"/>
</dbReference>
<dbReference type="PRINTS" id="PR00138">
    <property type="entry name" value="MATRIXIN"/>
</dbReference>
<feature type="repeat" description="Hemopexin" evidence="9">
    <location>
        <begin position="587"/>
        <end position="624"/>
    </location>
</feature>
<evidence type="ECO:0000256" key="1">
    <source>
        <dbReference type="ARBA" id="ARBA00010370"/>
    </source>
</evidence>
<gene>
    <name evidence="13" type="ORF">RRG08_004501</name>
</gene>
<dbReference type="SMART" id="SM00120">
    <property type="entry name" value="HX"/>
    <property type="match status" value="4"/>
</dbReference>
<feature type="binding site" evidence="8">
    <location>
        <position position="386"/>
    </location>
    <ligand>
        <name>Zn(2+)</name>
        <dbReference type="ChEBI" id="CHEBI:29105"/>
        <label>1</label>
    </ligand>
</feature>
<feature type="binding site" evidence="8">
    <location>
        <position position="396"/>
    </location>
    <ligand>
        <name>Ca(2+)</name>
        <dbReference type="ChEBI" id="CHEBI:29108"/>
        <label>3</label>
    </ligand>
</feature>
<evidence type="ECO:0000256" key="8">
    <source>
        <dbReference type="PIRSR" id="PIRSR621190-2"/>
    </source>
</evidence>
<feature type="binding site" evidence="8">
    <location>
        <position position="394"/>
    </location>
    <ligand>
        <name>Zn(2+)</name>
        <dbReference type="ChEBI" id="CHEBI:29105"/>
        <label>1</label>
    </ligand>
</feature>
<dbReference type="PANTHER" id="PTHR10201:SF323">
    <property type="entry name" value="MATRIX METALLOPROTEINASE-21"/>
    <property type="match status" value="1"/>
</dbReference>
<dbReference type="SUPFAM" id="SSF55486">
    <property type="entry name" value="Metalloproteases ('zincins'), catalytic domain"/>
    <property type="match status" value="1"/>
</dbReference>
<dbReference type="PROSITE" id="PS51642">
    <property type="entry name" value="HEMOPEXIN_2"/>
    <property type="match status" value="4"/>
</dbReference>
<keyword evidence="8" id="KW-0106">Calcium</keyword>
<evidence type="ECO:0000256" key="2">
    <source>
        <dbReference type="ARBA" id="ARBA00022670"/>
    </source>
</evidence>
<organism evidence="13 14">
    <name type="scientific">Elysia crispata</name>
    <name type="common">lettuce slug</name>
    <dbReference type="NCBI Taxonomy" id="231223"/>
    <lineage>
        <taxon>Eukaryota</taxon>
        <taxon>Metazoa</taxon>
        <taxon>Spiralia</taxon>
        <taxon>Lophotrochozoa</taxon>
        <taxon>Mollusca</taxon>
        <taxon>Gastropoda</taxon>
        <taxon>Heterobranchia</taxon>
        <taxon>Euthyneura</taxon>
        <taxon>Panpulmonata</taxon>
        <taxon>Sacoglossa</taxon>
        <taxon>Placobranchoidea</taxon>
        <taxon>Plakobranchidae</taxon>
        <taxon>Elysia</taxon>
    </lineage>
</organism>